<reference evidence="3 4" key="1">
    <citation type="submission" date="2020-04" db="EMBL/GenBank/DDBJ databases">
        <title>Perkinsus chesapeaki whole genome sequence.</title>
        <authorList>
            <person name="Bogema D.R."/>
        </authorList>
    </citation>
    <scope>NUCLEOTIDE SEQUENCE [LARGE SCALE GENOMIC DNA]</scope>
    <source>
        <strain evidence="3">ATCC PRA-425</strain>
    </source>
</reference>
<keyword evidence="1" id="KW-0175">Coiled coil</keyword>
<dbReference type="EMBL" id="JAAPAO010000636">
    <property type="protein sequence ID" value="KAF4655804.1"/>
    <property type="molecule type" value="Genomic_DNA"/>
</dbReference>
<feature type="compositionally biased region" description="Basic and acidic residues" evidence="2">
    <location>
        <begin position="385"/>
        <end position="394"/>
    </location>
</feature>
<feature type="region of interest" description="Disordered" evidence="2">
    <location>
        <begin position="351"/>
        <end position="400"/>
    </location>
</feature>
<evidence type="ECO:0000313" key="4">
    <source>
        <dbReference type="Proteomes" id="UP000591131"/>
    </source>
</evidence>
<feature type="compositionally biased region" description="Basic residues" evidence="2">
    <location>
        <begin position="364"/>
        <end position="374"/>
    </location>
</feature>
<feature type="coiled-coil region" evidence="1">
    <location>
        <begin position="675"/>
        <end position="709"/>
    </location>
</feature>
<feature type="coiled-coil region" evidence="1">
    <location>
        <begin position="733"/>
        <end position="791"/>
    </location>
</feature>
<dbReference type="Gene3D" id="1.10.418.10">
    <property type="entry name" value="Calponin-like domain"/>
    <property type="match status" value="1"/>
</dbReference>
<feature type="region of interest" description="Disordered" evidence="2">
    <location>
        <begin position="498"/>
        <end position="519"/>
    </location>
</feature>
<feature type="compositionally biased region" description="Polar residues" evidence="2">
    <location>
        <begin position="149"/>
        <end position="160"/>
    </location>
</feature>
<dbReference type="InterPro" id="IPR036872">
    <property type="entry name" value="CH_dom_sf"/>
</dbReference>
<organism evidence="3 4">
    <name type="scientific">Perkinsus chesapeaki</name>
    <name type="common">Clam parasite</name>
    <name type="synonym">Perkinsus andrewsi</name>
    <dbReference type="NCBI Taxonomy" id="330153"/>
    <lineage>
        <taxon>Eukaryota</taxon>
        <taxon>Sar</taxon>
        <taxon>Alveolata</taxon>
        <taxon>Perkinsozoa</taxon>
        <taxon>Perkinsea</taxon>
        <taxon>Perkinsida</taxon>
        <taxon>Perkinsidae</taxon>
        <taxon>Perkinsus</taxon>
    </lineage>
</organism>
<accession>A0A7J6L9D4</accession>
<comment type="caution">
    <text evidence="3">The sequence shown here is derived from an EMBL/GenBank/DDBJ whole genome shotgun (WGS) entry which is preliminary data.</text>
</comment>
<evidence type="ECO:0000313" key="3">
    <source>
        <dbReference type="EMBL" id="KAF4655804.1"/>
    </source>
</evidence>
<dbReference type="SUPFAM" id="SSF116907">
    <property type="entry name" value="Hook domain"/>
    <property type="match status" value="1"/>
</dbReference>
<name>A0A7J6L9D4_PERCH</name>
<gene>
    <name evidence="3" type="ORF">FOL47_009267</name>
</gene>
<dbReference type="OrthoDB" id="2129491at2759"/>
<protein>
    <submittedName>
        <fullName evidence="3">Uncharacterized protein</fullName>
    </submittedName>
</protein>
<sequence>MATIAFSSATKSASAREPLRRSMMHASMSSLGAEDSFVMAARSPRNGGTWPGLGSYQSFSTVRAAPAAAGQGARVGGSFIALLEELMERDKGMKDRTERKESGRLGGVTPVEGSGACSAFSLPPDSARSTVSSARGGVPLSALPKRNSPRMQYTNRSAPSTAGKPRVLALQQLIQRELDIEEYGSVRLLKCTISIPGSFIVLCYLMKDHHGQHIDEEESLVAWARGALRLGRGSSSPVSIATLSDLASTRVALRLLADMDSNYFNVSMSDDELKTSLSRFFEEDFGSPLPSKTLDRALRDPKKLYSLVLVVGAKCPRHEEYITHMMSLPESVQGYIRHRITWASQLCNGAASSSGSEDSDEARFHHHHRRHSRRSPGESARSHTSGRDNTEGKKAHAWPRPGEVKIAMAATNAAAANASLSQHLIDSLQDEVERLQADKIRLEGALADARSELQKGHQALLDTSHQNVEKDMEREEEFEREMAKVVGEKAALERRIMEEKSRHENETSGLRSQLEAKAETAAMVPGLERTIRALREQTAEMDTLKERNRSLMKRVADFEQLVASASNGDSSKVAVEALKQENRNLKSELAEMRALRQSVQEDSEHTARELAAVREELARTKEDLLAVKAEKRIHSDGHSGEVPKELLARLERENETLREFAEAKEPGSSMLVTRISNLQEENERLSGALGKALDEVRQLEEAVRKAEASETGGASSERVEKLTDELLAAKDTNYTLKAELNNLQTQLAVKEKELELALANGGSAASSSERVTELETQNEALVELMQTLKEQIIIREEETQIYRQQRHEESESQRKEERLLVTALYELGLRYHYLRLTPCQRCGELADSCVTSSRSGSSSGQYSMSN</sequence>
<dbReference type="Proteomes" id="UP000591131">
    <property type="component" value="Unassembled WGS sequence"/>
</dbReference>
<dbReference type="AlphaFoldDB" id="A0A7J6L9D4"/>
<feature type="region of interest" description="Disordered" evidence="2">
    <location>
        <begin position="127"/>
        <end position="161"/>
    </location>
</feature>
<evidence type="ECO:0000256" key="1">
    <source>
        <dbReference type="SAM" id="Coils"/>
    </source>
</evidence>
<feature type="coiled-coil region" evidence="1">
    <location>
        <begin position="418"/>
        <end position="495"/>
    </location>
</feature>
<proteinExistence type="predicted"/>
<keyword evidence="4" id="KW-1185">Reference proteome</keyword>
<feature type="coiled-coil region" evidence="1">
    <location>
        <begin position="527"/>
        <end position="630"/>
    </location>
</feature>
<evidence type="ECO:0000256" key="2">
    <source>
        <dbReference type="SAM" id="MobiDB-lite"/>
    </source>
</evidence>